<geneLocation type="plasmid" evidence="3 4">
    <name>unnamed3</name>
</geneLocation>
<evidence type="ECO:0000256" key="1">
    <source>
        <dbReference type="SAM" id="MobiDB-lite"/>
    </source>
</evidence>
<dbReference type="Proteomes" id="UP000662986">
    <property type="component" value="Plasmid unnamed3"/>
</dbReference>
<keyword evidence="3" id="KW-0614">Plasmid</keyword>
<organism evidence="3 4">
    <name type="scientific">Rhodococcus pseudokoreensis</name>
    <dbReference type="NCBI Taxonomy" id="2811421"/>
    <lineage>
        <taxon>Bacteria</taxon>
        <taxon>Bacillati</taxon>
        <taxon>Actinomycetota</taxon>
        <taxon>Actinomycetes</taxon>
        <taxon>Mycobacteriales</taxon>
        <taxon>Nocardiaceae</taxon>
        <taxon>Rhodococcus</taxon>
    </lineage>
</organism>
<sequence length="236" mass="26141">MDLLPDGRSRQVVGRPWRESIGMGDPSDMSAVDASGDPTLAAAEEAIRVTVRDLALRVGQSTIPNVVFDRQRALGLAAYHYKTDDLVLNPEVRGRSDFGVDWFVGYWFEGLILHELGHRAEATLLRARWWPVVGAGGLLVAAALVDLFWELPIVYVGFVIGLLLLLLGALAFIPLSWLCEFRADDFMCDHGGIVRAASCLDMIETQAQGGNDLLHPTHRLRFRRQIRRASLPQAGR</sequence>
<feature type="transmembrane region" description="Helical" evidence="2">
    <location>
        <begin position="155"/>
        <end position="177"/>
    </location>
</feature>
<evidence type="ECO:0000313" key="3">
    <source>
        <dbReference type="EMBL" id="QSE87813.1"/>
    </source>
</evidence>
<evidence type="ECO:0000313" key="4">
    <source>
        <dbReference type="Proteomes" id="UP000662986"/>
    </source>
</evidence>
<keyword evidence="2" id="KW-0472">Membrane</keyword>
<name>A0A974VZS7_9NOCA</name>
<protein>
    <recommendedName>
        <fullName evidence="5">Peptidase family M48</fullName>
    </recommendedName>
</protein>
<dbReference type="EMBL" id="CP070616">
    <property type="protein sequence ID" value="QSE87813.1"/>
    <property type="molecule type" value="Genomic_DNA"/>
</dbReference>
<reference evidence="3 4" key="1">
    <citation type="journal article" date="2021" name="Microbiol. Resour. Announc.">
        <title>Complete Genome Sequences of Two Rhodococcus sp. Strains with Large and Linear Chromosomes, Isolated from Apple Rhizosphere.</title>
        <authorList>
            <person name="Benning S."/>
            <person name="Brugnone N."/>
            <person name="Siani R."/>
            <person name="Kublik S."/>
            <person name="Schloter M."/>
            <person name="Rad V."/>
        </authorList>
    </citation>
    <scope>NUCLEOTIDE SEQUENCE [LARGE SCALE GENOMIC DNA]</scope>
    <source>
        <strain evidence="3 4">R79</strain>
    </source>
</reference>
<dbReference type="RefSeq" id="WP_206004578.1">
    <property type="nucleotide sequence ID" value="NZ_CP070616.1"/>
</dbReference>
<evidence type="ECO:0008006" key="5">
    <source>
        <dbReference type="Google" id="ProtNLM"/>
    </source>
</evidence>
<keyword evidence="2" id="KW-1133">Transmembrane helix</keyword>
<gene>
    <name evidence="3" type="ORF">JWS13_03885</name>
</gene>
<reference evidence="3 4" key="2">
    <citation type="journal article" date="2022" name="Arch. Microbiol.">
        <title>Rhodococcus pseudokoreensis sp. nov. isolated from the rhizosphere of young M26 apple rootstocks.</title>
        <authorList>
            <person name="Kampfer P."/>
            <person name="Glaeser S.P."/>
            <person name="Blom J."/>
            <person name="Wolf J."/>
            <person name="Benning S."/>
            <person name="Schloter M."/>
            <person name="Neumann-Schaal M."/>
        </authorList>
    </citation>
    <scope>NUCLEOTIDE SEQUENCE [LARGE SCALE GENOMIC DNA]</scope>
    <source>
        <strain evidence="3 4">R79</strain>
    </source>
</reference>
<feature type="region of interest" description="Disordered" evidence="1">
    <location>
        <begin position="1"/>
        <end position="30"/>
    </location>
</feature>
<proteinExistence type="predicted"/>
<feature type="transmembrane region" description="Helical" evidence="2">
    <location>
        <begin position="129"/>
        <end position="149"/>
    </location>
</feature>
<keyword evidence="2" id="KW-0812">Transmembrane</keyword>
<keyword evidence="4" id="KW-1185">Reference proteome</keyword>
<evidence type="ECO:0000256" key="2">
    <source>
        <dbReference type="SAM" id="Phobius"/>
    </source>
</evidence>
<accession>A0A974VZS7</accession>